<evidence type="ECO:0000256" key="8">
    <source>
        <dbReference type="ARBA" id="ARBA00023242"/>
    </source>
</evidence>
<dbReference type="InterPro" id="IPR000772">
    <property type="entry name" value="Ricin_B_lectin"/>
</dbReference>
<dbReference type="EMBL" id="CAJNIZ010002113">
    <property type="protein sequence ID" value="CAE7206384.1"/>
    <property type="molecule type" value="Genomic_DNA"/>
</dbReference>
<dbReference type="GO" id="GO:0005730">
    <property type="term" value="C:nucleolus"/>
    <property type="evidence" value="ECO:0007669"/>
    <property type="project" value="UniProtKB-SubCell"/>
</dbReference>
<comment type="caution">
    <text evidence="14">The sequence shown here is derived from an EMBL/GenBank/DDBJ whole genome shotgun (WGS) entry which is preliminary data.</text>
</comment>
<dbReference type="OrthoDB" id="550577at2759"/>
<dbReference type="EC" id="3.2.1.1" evidence="6"/>
<organism evidence="14 15">
    <name type="scientific">Symbiodinium pilosum</name>
    <name type="common">Dinoflagellate</name>
    <dbReference type="NCBI Taxonomy" id="2952"/>
    <lineage>
        <taxon>Eukaryota</taxon>
        <taxon>Sar</taxon>
        <taxon>Alveolata</taxon>
        <taxon>Dinophyceae</taxon>
        <taxon>Suessiales</taxon>
        <taxon>Symbiodiniaceae</taxon>
        <taxon>Symbiodinium</taxon>
    </lineage>
</organism>
<name>A0A812JM85_SYMPI</name>
<dbReference type="InterPro" id="IPR017853">
    <property type="entry name" value="GH"/>
</dbReference>
<dbReference type="PROSITE" id="PS50231">
    <property type="entry name" value="RICIN_B_LECTIN"/>
    <property type="match status" value="1"/>
</dbReference>
<comment type="similarity">
    <text evidence="4 11">Belongs to the glycosyl hydrolase 13 family.</text>
</comment>
<comment type="cofactor">
    <cofactor evidence="2">
        <name>Ca(2+)</name>
        <dbReference type="ChEBI" id="CHEBI:29108"/>
    </cofactor>
</comment>
<dbReference type="Proteomes" id="UP000649617">
    <property type="component" value="Unassembled WGS sequence"/>
</dbReference>
<comment type="similarity">
    <text evidence="5">Belongs to the FRG1 family.</text>
</comment>
<dbReference type="CDD" id="cd00161">
    <property type="entry name" value="beta-trefoil_Ricin-like"/>
    <property type="match status" value="1"/>
</dbReference>
<dbReference type="SUPFAM" id="SSF50405">
    <property type="entry name" value="Actin-crosslinking proteins"/>
    <property type="match status" value="1"/>
</dbReference>
<sequence length="1066" mass="118638">MRMMGGPLRRRKYKQWQVPAQETGQEFALLENEDGNCLMAMDAPMNGIHPRMVACDADNFLQKWAYEETTGLVRHTGGKCLDASQREVPNGLVHMWECDSSNENQMWEWDSGNTGRLKNRYGICLDAPAPQVEGSGVHMWTCDESISNQKWHFVPAGTERELYHFWCSDLDHKGRITEVEQAVMKLAFPLCTCQYGCWRSVEEVGLTSAKTGRTSIALLHVNIQTLETSGRHACLDKLRKVDKADTFVHSLGRCEVWHCATLARVRMSAGPGGGLSESPYAVTLKTADGHFITAAADGSMKADEESFVPEALFLLMPADGDKVVLKAQNDRYVKAEPGGLISAVSEKWDDWEEFDLVKQDGGKVSLRSFHEKYIAAKDGSVAANSATATMLELVNRSMASQNGSAEAHAFHKTISDLTSHSVCSRPSEKAAVRCCSSAGAVVKEDSYGCHNLTNYSEAVAICEAEGLQLCTDAQARSCTDCSICGSATQHIWTSSTCSGTEGLTQRRLGQRNDRASVFSNFCGYQPDKGGLHGEEVRSTVFVKLMEWNYNDIAKECVEYLAPNGFDAVQVAPVTEHVLGYQWWVKYQPVSAGLDTRSGTEQEFRAMVATCRAAGVQVIVDILMNHMASPCKKATKIKKKSNWNEEEDMPCVGWGGSRYGNRLQKGARGWDAANPKHFHHKKEDTTEPACKVGPQTGWLCPDDDCTPCDMYALPDYATELPEVRDMQFKHLEELYHIGVTALRVDAAIYHHVYELADMLNRLPWDLVYQEWWGEYPPHDRTEYVGEYRDVAYRWHLVNHLAGKNASELPELLELNGGVFGISQDMAVYPFAYHDGRSKDADPEIATYKNGLAFHQQQKFFLSWPFGAKVLIWGGYGWRDLSHGPPGCDKSDGDHCSPNPVYDEYGNAQCMPAPTVSPLSKTEARERRWICEHRWQGVAGMMHFRKACRQHAVTEKWEGGKTEGIGIGRVAFRLGSDCFVALTRGRREDEDEDVAGVGGTWDLTGLKIELPEGRYCDMSSLHTQKGWDQSSCPREVQVDDKGVIQHGSVTQGEILAIHVGAKVTSLFS</sequence>
<evidence type="ECO:0000259" key="13">
    <source>
        <dbReference type="SMART" id="SM00642"/>
    </source>
</evidence>
<evidence type="ECO:0000256" key="2">
    <source>
        <dbReference type="ARBA" id="ARBA00001913"/>
    </source>
</evidence>
<reference evidence="14" key="1">
    <citation type="submission" date="2021-02" db="EMBL/GenBank/DDBJ databases">
        <authorList>
            <person name="Dougan E. K."/>
            <person name="Rhodes N."/>
            <person name="Thang M."/>
            <person name="Chan C."/>
        </authorList>
    </citation>
    <scope>NUCLEOTIDE SEQUENCE</scope>
</reference>
<feature type="domain" description="Ricin B lectin" evidence="12">
    <location>
        <begin position="23"/>
        <end position="154"/>
    </location>
</feature>
<dbReference type="SUPFAM" id="SSF50370">
    <property type="entry name" value="Ricin B-like lectins"/>
    <property type="match status" value="1"/>
</dbReference>
<feature type="domain" description="Glycosyl hydrolase family 13 catalytic" evidence="13">
    <location>
        <begin position="539"/>
        <end position="943"/>
    </location>
</feature>
<evidence type="ECO:0000256" key="11">
    <source>
        <dbReference type="RuleBase" id="RU003615"/>
    </source>
</evidence>
<keyword evidence="9" id="KW-0119">Carbohydrate metabolism</keyword>
<comment type="subcellular location">
    <subcellularLocation>
        <location evidence="3">Nucleus</location>
        <location evidence="3">Nucleolus</location>
    </subcellularLocation>
</comment>
<keyword evidence="7" id="KW-0378">Hydrolase</keyword>
<evidence type="ECO:0000256" key="7">
    <source>
        <dbReference type="ARBA" id="ARBA00022801"/>
    </source>
</evidence>
<dbReference type="PANTHER" id="PTHR43447">
    <property type="entry name" value="ALPHA-AMYLASE"/>
    <property type="match status" value="1"/>
</dbReference>
<evidence type="ECO:0000256" key="1">
    <source>
        <dbReference type="ARBA" id="ARBA00000548"/>
    </source>
</evidence>
<dbReference type="GO" id="GO:0043169">
    <property type="term" value="F:cation binding"/>
    <property type="evidence" value="ECO:0007669"/>
    <property type="project" value="InterPro"/>
</dbReference>
<evidence type="ECO:0000256" key="4">
    <source>
        <dbReference type="ARBA" id="ARBA00008061"/>
    </source>
</evidence>
<evidence type="ECO:0000256" key="9">
    <source>
        <dbReference type="ARBA" id="ARBA00023277"/>
    </source>
</evidence>
<evidence type="ECO:0000313" key="15">
    <source>
        <dbReference type="Proteomes" id="UP000649617"/>
    </source>
</evidence>
<dbReference type="Pfam" id="PF00652">
    <property type="entry name" value="Ricin_B_lectin"/>
    <property type="match status" value="1"/>
</dbReference>
<dbReference type="InterPro" id="IPR006046">
    <property type="entry name" value="Alpha_amylase"/>
</dbReference>
<dbReference type="Gene3D" id="2.60.40.1180">
    <property type="entry name" value="Golgi alpha-mannosidase II"/>
    <property type="match status" value="1"/>
</dbReference>
<dbReference type="InterPro" id="IPR035992">
    <property type="entry name" value="Ricin_B-like_lectins"/>
</dbReference>
<protein>
    <recommendedName>
        <fullName evidence="6">alpha-amylase</fullName>
        <ecNumber evidence="6">3.2.1.1</ecNumber>
    </recommendedName>
</protein>
<dbReference type="GO" id="GO:0005975">
    <property type="term" value="P:carbohydrate metabolic process"/>
    <property type="evidence" value="ECO:0007669"/>
    <property type="project" value="InterPro"/>
</dbReference>
<dbReference type="InterPro" id="IPR013780">
    <property type="entry name" value="Glyco_hydro_b"/>
</dbReference>
<gene>
    <name evidence="14" type="primary">amy</name>
    <name evidence="14" type="ORF">SPIL2461_LOCUS1988</name>
</gene>
<keyword evidence="15" id="KW-1185">Reference proteome</keyword>
<evidence type="ECO:0000313" key="14">
    <source>
        <dbReference type="EMBL" id="CAE7206384.1"/>
    </source>
</evidence>
<dbReference type="CDD" id="cd00257">
    <property type="entry name" value="beta-trefoil_FSCN-like"/>
    <property type="match status" value="1"/>
</dbReference>
<keyword evidence="8" id="KW-0539">Nucleus</keyword>
<evidence type="ECO:0000256" key="5">
    <source>
        <dbReference type="ARBA" id="ARBA00010878"/>
    </source>
</evidence>
<dbReference type="Pfam" id="PF00128">
    <property type="entry name" value="Alpha-amylase"/>
    <property type="match status" value="1"/>
</dbReference>
<evidence type="ECO:0000256" key="3">
    <source>
        <dbReference type="ARBA" id="ARBA00004604"/>
    </source>
</evidence>
<dbReference type="InterPro" id="IPR010414">
    <property type="entry name" value="FRG1"/>
</dbReference>
<dbReference type="SMART" id="SM00642">
    <property type="entry name" value="Aamy"/>
    <property type="match status" value="1"/>
</dbReference>
<evidence type="ECO:0000256" key="10">
    <source>
        <dbReference type="ARBA" id="ARBA00023295"/>
    </source>
</evidence>
<dbReference type="Gene3D" id="2.80.10.50">
    <property type="match status" value="2"/>
</dbReference>
<dbReference type="GO" id="GO:0004556">
    <property type="term" value="F:alpha-amylase activity"/>
    <property type="evidence" value="ECO:0007669"/>
    <property type="project" value="UniProtKB-EC"/>
</dbReference>
<evidence type="ECO:0000259" key="12">
    <source>
        <dbReference type="SMART" id="SM00458"/>
    </source>
</evidence>
<accession>A0A812JM85</accession>
<dbReference type="SUPFAM" id="SSF51445">
    <property type="entry name" value="(Trans)glycosidases"/>
    <property type="match status" value="1"/>
</dbReference>
<comment type="catalytic activity">
    <reaction evidence="1">
        <text>Endohydrolysis of (1-&gt;4)-alpha-D-glucosidic linkages in polysaccharides containing three or more (1-&gt;4)-alpha-linked D-glucose units.</text>
        <dbReference type="EC" id="3.2.1.1"/>
    </reaction>
</comment>
<dbReference type="AlphaFoldDB" id="A0A812JM85"/>
<evidence type="ECO:0000256" key="6">
    <source>
        <dbReference type="ARBA" id="ARBA00012595"/>
    </source>
</evidence>
<dbReference type="Gene3D" id="3.20.20.80">
    <property type="entry name" value="Glycosidases"/>
    <property type="match status" value="1"/>
</dbReference>
<dbReference type="Pfam" id="PF06229">
    <property type="entry name" value="FRG1"/>
    <property type="match status" value="1"/>
</dbReference>
<dbReference type="InterPro" id="IPR008999">
    <property type="entry name" value="Actin-crosslinking"/>
</dbReference>
<dbReference type="PRINTS" id="PR00110">
    <property type="entry name" value="ALPHAAMYLASE"/>
</dbReference>
<dbReference type="InterPro" id="IPR006047">
    <property type="entry name" value="GH13_cat_dom"/>
</dbReference>
<dbReference type="SMART" id="SM00458">
    <property type="entry name" value="RICIN"/>
    <property type="match status" value="1"/>
</dbReference>
<proteinExistence type="inferred from homology"/>
<keyword evidence="10" id="KW-0326">Glycosidase</keyword>